<accession>A0AAU0F5Y3</accession>
<evidence type="ECO:0000256" key="1">
    <source>
        <dbReference type="SAM" id="SignalP"/>
    </source>
</evidence>
<dbReference type="Proteomes" id="UP001432059">
    <property type="component" value="Chromosome"/>
</dbReference>
<keyword evidence="1" id="KW-0732">Signal</keyword>
<organism evidence="2 3">
    <name type="scientific">Bergeyella porcorum</name>
    <dbReference type="NCBI Taxonomy" id="1735111"/>
    <lineage>
        <taxon>Bacteria</taxon>
        <taxon>Pseudomonadati</taxon>
        <taxon>Bacteroidota</taxon>
        <taxon>Flavobacteriia</taxon>
        <taxon>Flavobacteriales</taxon>
        <taxon>Weeksellaceae</taxon>
        <taxon>Bergeyella</taxon>
    </lineage>
</organism>
<feature type="chain" id="PRO_5043580324" evidence="1">
    <location>
        <begin position="20"/>
        <end position="95"/>
    </location>
</feature>
<name>A0AAU0F5Y3_9FLAO</name>
<reference evidence="2" key="1">
    <citation type="submission" date="2023-10" db="EMBL/GenBank/DDBJ databases">
        <title>Characterization and whole genome sequencing of a novel strain of Bergeyella porcorum QD2021 isolated from pig.</title>
        <authorList>
            <person name="Liu G."/>
            <person name="Chen C."/>
            <person name="Han X."/>
        </authorList>
    </citation>
    <scope>NUCLEOTIDE SEQUENCE</scope>
    <source>
        <strain evidence="2">QD2021</strain>
    </source>
</reference>
<sequence length="95" mass="10253">MKKIIYSSMLVLTVGLVSAKDIQMTSNNSQIDFKQSEFAVAASDAQEIMISEEEGSKGCRLLGKAARIAARLLGADKEEAKEIGEAVEDLCNELT</sequence>
<evidence type="ECO:0000313" key="2">
    <source>
        <dbReference type="EMBL" id="WOC52765.1"/>
    </source>
</evidence>
<evidence type="ECO:0000313" key="3">
    <source>
        <dbReference type="Proteomes" id="UP001432059"/>
    </source>
</evidence>
<dbReference type="RefSeq" id="WP_327984110.1">
    <property type="nucleotide sequence ID" value="NZ_CP136426.1"/>
</dbReference>
<dbReference type="AlphaFoldDB" id="A0AAU0F5Y3"/>
<gene>
    <name evidence="2" type="ORF">BPO_2118</name>
</gene>
<feature type="signal peptide" evidence="1">
    <location>
        <begin position="1"/>
        <end position="19"/>
    </location>
</feature>
<protein>
    <submittedName>
        <fullName evidence="2">Uncharacterized protein</fullName>
    </submittedName>
</protein>
<dbReference type="EMBL" id="CP136426">
    <property type="protein sequence ID" value="WOC52765.1"/>
    <property type="molecule type" value="Genomic_DNA"/>
</dbReference>
<dbReference type="KEGG" id="bpor:BPO_2118"/>
<keyword evidence="3" id="KW-1185">Reference proteome</keyword>
<proteinExistence type="predicted"/>